<dbReference type="Proteomes" id="UP001642409">
    <property type="component" value="Unassembled WGS sequence"/>
</dbReference>
<dbReference type="InterPro" id="IPR036322">
    <property type="entry name" value="WD40_repeat_dom_sf"/>
</dbReference>
<dbReference type="InterPro" id="IPR001680">
    <property type="entry name" value="WD40_rpt"/>
</dbReference>
<dbReference type="EMBL" id="CAXDID020000125">
    <property type="protein sequence ID" value="CAL6033228.1"/>
    <property type="molecule type" value="Genomic_DNA"/>
</dbReference>
<dbReference type="EMBL" id="CAXDID020000665">
    <property type="protein sequence ID" value="CAL6109281.1"/>
    <property type="molecule type" value="Genomic_DNA"/>
</dbReference>
<name>A0AA86RIJ8_9EUKA</name>
<evidence type="ECO:0000313" key="6">
    <source>
        <dbReference type="EMBL" id="CAL6033228.1"/>
    </source>
</evidence>
<dbReference type="GO" id="GO:0000159">
    <property type="term" value="C:protein phosphatase type 2A complex"/>
    <property type="evidence" value="ECO:0007669"/>
    <property type="project" value="UniProtKB-UniRule"/>
</dbReference>
<evidence type="ECO:0000256" key="2">
    <source>
        <dbReference type="ARBA" id="ARBA00022574"/>
    </source>
</evidence>
<dbReference type="SMART" id="SM00320">
    <property type="entry name" value="WD40"/>
    <property type="match status" value="5"/>
</dbReference>
<dbReference type="EMBL" id="CATOUU010001026">
    <property type="protein sequence ID" value="CAI9967580.1"/>
    <property type="molecule type" value="Genomic_DNA"/>
</dbReference>
<dbReference type="Pfam" id="PF00400">
    <property type="entry name" value="WD40"/>
    <property type="match status" value="1"/>
</dbReference>
<evidence type="ECO:0000256" key="3">
    <source>
        <dbReference type="ARBA" id="ARBA00022737"/>
    </source>
</evidence>
<evidence type="ECO:0000313" key="5">
    <source>
        <dbReference type="EMBL" id="CAI9967580.1"/>
    </source>
</evidence>
<gene>
    <name evidence="6" type="ORF">HINF_LOCUS34864</name>
    <name evidence="5" type="ORF">HINF_LOCUS55225</name>
    <name evidence="7" type="ORF">HINF_LOCUS75370</name>
</gene>
<proteinExistence type="inferred from homology"/>
<dbReference type="AlphaFoldDB" id="A0AA86RIJ8"/>
<keyword evidence="2 4" id="KW-0853">WD repeat</keyword>
<evidence type="ECO:0000256" key="4">
    <source>
        <dbReference type="RuleBase" id="RU331113"/>
    </source>
</evidence>
<dbReference type="PRINTS" id="PR00600">
    <property type="entry name" value="PP2APR55"/>
</dbReference>
<dbReference type="SUPFAM" id="SSF50978">
    <property type="entry name" value="WD40 repeat-like"/>
    <property type="match status" value="1"/>
</dbReference>
<organism evidence="5">
    <name type="scientific">Hexamita inflata</name>
    <dbReference type="NCBI Taxonomy" id="28002"/>
    <lineage>
        <taxon>Eukaryota</taxon>
        <taxon>Metamonada</taxon>
        <taxon>Diplomonadida</taxon>
        <taxon>Hexamitidae</taxon>
        <taxon>Hexamitinae</taxon>
        <taxon>Hexamita</taxon>
    </lineage>
</organism>
<dbReference type="PIRSF" id="PIRSF037309">
    <property type="entry name" value="PP2A_PR55"/>
    <property type="match status" value="1"/>
</dbReference>
<evidence type="ECO:0000313" key="7">
    <source>
        <dbReference type="EMBL" id="CAL6109281.1"/>
    </source>
</evidence>
<keyword evidence="3 4" id="KW-0677">Repeat</keyword>
<comment type="caution">
    <text evidence="5">The sequence shown here is derived from an EMBL/GenBank/DDBJ whole genome shotgun (WGS) entry which is preliminary data.</text>
</comment>
<evidence type="ECO:0000313" key="8">
    <source>
        <dbReference type="Proteomes" id="UP001642409"/>
    </source>
</evidence>
<dbReference type="GO" id="GO:0019888">
    <property type="term" value="F:protein phosphatase regulator activity"/>
    <property type="evidence" value="ECO:0007669"/>
    <property type="project" value="InterPro"/>
</dbReference>
<dbReference type="InterPro" id="IPR000009">
    <property type="entry name" value="PP2A_PR55"/>
</dbReference>
<dbReference type="PANTHER" id="PTHR11871">
    <property type="entry name" value="PROTEIN PHOSPHATASE PP2A REGULATORY SUBUNIT B"/>
    <property type="match status" value="1"/>
</dbReference>
<accession>A0AA86RIJ8</accession>
<dbReference type="InterPro" id="IPR015943">
    <property type="entry name" value="WD40/YVTN_repeat-like_dom_sf"/>
</dbReference>
<evidence type="ECO:0000256" key="1">
    <source>
        <dbReference type="ARBA" id="ARBA00008259"/>
    </source>
</evidence>
<reference evidence="6 8" key="2">
    <citation type="submission" date="2024-07" db="EMBL/GenBank/DDBJ databases">
        <authorList>
            <person name="Akdeniz Z."/>
        </authorList>
    </citation>
    <scope>NUCLEOTIDE SEQUENCE [LARGE SCALE GENOMIC DNA]</scope>
</reference>
<keyword evidence="8" id="KW-1185">Reference proteome</keyword>
<reference evidence="5" key="1">
    <citation type="submission" date="2023-06" db="EMBL/GenBank/DDBJ databases">
        <authorList>
            <person name="Kurt Z."/>
        </authorList>
    </citation>
    <scope>NUCLEOTIDE SEQUENCE</scope>
</reference>
<dbReference type="Gene3D" id="2.130.10.10">
    <property type="entry name" value="YVTN repeat-like/Quinoprotein amine dehydrogenase"/>
    <property type="match status" value="2"/>
</dbReference>
<comment type="similarity">
    <text evidence="1 4">Belongs to the phosphatase 2A regulatory subunit B family.</text>
</comment>
<sequence length="462" mass="52200">MSQMDWSFRQVFGDTCPVEQVQEPDMISSLKFSQSGQFLAAGDRGGRVIVFQRKINPQTGSKIPVEYEFYTEFQAHQQGFDAMRSVQVSEKVVQIQWLPQVGDTLYLMTCNERVVKLWRVENKRVSQVQNTNSSKGRRVADSTQLAIPRIVKSEDFQPTCVCRRVFDNVSAFHVNSISVSQEQDRFLIADDLKVSIWSVNDNQEAIEVVNLKPPKIDEACEVITYASFSPCNASQFVYGTSSGNIQLVDTRISAVQSQGRLFQNPLQSSAELPYGSFGAAANQSDIAAGICSVQLSKQSNMLIARDFLSVKLWDVRMENRPLQVIPLHPQVREYVGRFLESDAIFDRFEVAFSPDGKSFATGSYTDRFNIYSLKGQQYAGYNIQATRQVKRRSRAVLTFLQNRPSPSPNVGALPVFDGRLLQENVNMDPMEIRRKIQYLDWHPTENVLACATVSNLYVYAAQ</sequence>
<protein>
    <recommendedName>
        <fullName evidence="4">Serine/threonine-protein phosphatase 2A 55 kDa regulatory subunit B</fullName>
    </recommendedName>
</protein>